<reference evidence="2 3" key="1">
    <citation type="journal article" date="2014" name="Am. J. Bot.">
        <title>Genome assembly and annotation for red clover (Trifolium pratense; Fabaceae).</title>
        <authorList>
            <person name="Istvanek J."/>
            <person name="Jaros M."/>
            <person name="Krenek A."/>
            <person name="Repkova J."/>
        </authorList>
    </citation>
    <scope>NUCLEOTIDE SEQUENCE [LARGE SCALE GENOMIC DNA]</scope>
    <source>
        <strain evidence="3">cv. Tatra</strain>
        <tissue evidence="2">Young leaves</tissue>
    </source>
</reference>
<evidence type="ECO:0000313" key="2">
    <source>
        <dbReference type="EMBL" id="PNX63835.1"/>
    </source>
</evidence>
<organism evidence="2 3">
    <name type="scientific">Trifolium pratense</name>
    <name type="common">Red clover</name>
    <dbReference type="NCBI Taxonomy" id="57577"/>
    <lineage>
        <taxon>Eukaryota</taxon>
        <taxon>Viridiplantae</taxon>
        <taxon>Streptophyta</taxon>
        <taxon>Embryophyta</taxon>
        <taxon>Tracheophyta</taxon>
        <taxon>Spermatophyta</taxon>
        <taxon>Magnoliopsida</taxon>
        <taxon>eudicotyledons</taxon>
        <taxon>Gunneridae</taxon>
        <taxon>Pentapetalae</taxon>
        <taxon>rosids</taxon>
        <taxon>fabids</taxon>
        <taxon>Fabales</taxon>
        <taxon>Fabaceae</taxon>
        <taxon>Papilionoideae</taxon>
        <taxon>50 kb inversion clade</taxon>
        <taxon>NPAAA clade</taxon>
        <taxon>Hologalegina</taxon>
        <taxon>IRL clade</taxon>
        <taxon>Trifolieae</taxon>
        <taxon>Trifolium</taxon>
    </lineage>
</organism>
<dbReference type="EMBL" id="ASHM01159181">
    <property type="protein sequence ID" value="PNX63835.1"/>
    <property type="molecule type" value="Genomic_DNA"/>
</dbReference>
<name>A0A2K3KC02_TRIPR</name>
<proteinExistence type="predicted"/>
<evidence type="ECO:0000256" key="1">
    <source>
        <dbReference type="SAM" id="MobiDB-lite"/>
    </source>
</evidence>
<sequence length="40" mass="4361">MCPPNQPPSNAPPPSRNLANSLHHVDPRVPPTRNRPLSTP</sequence>
<reference evidence="2 3" key="2">
    <citation type="journal article" date="2017" name="Front. Plant Sci.">
        <title>Gene Classification and Mining of Molecular Markers Useful in Red Clover (Trifolium pratense) Breeding.</title>
        <authorList>
            <person name="Istvanek J."/>
            <person name="Dluhosova J."/>
            <person name="Dluhos P."/>
            <person name="Patkova L."/>
            <person name="Nedelnik J."/>
            <person name="Repkova J."/>
        </authorList>
    </citation>
    <scope>NUCLEOTIDE SEQUENCE [LARGE SCALE GENOMIC DNA]</scope>
    <source>
        <strain evidence="3">cv. Tatra</strain>
        <tissue evidence="2">Young leaves</tissue>
    </source>
</reference>
<feature type="compositionally biased region" description="Pro residues" evidence="1">
    <location>
        <begin position="1"/>
        <end position="15"/>
    </location>
</feature>
<feature type="region of interest" description="Disordered" evidence="1">
    <location>
        <begin position="1"/>
        <end position="40"/>
    </location>
</feature>
<dbReference type="AlphaFoldDB" id="A0A2K3KC02"/>
<protein>
    <submittedName>
        <fullName evidence="2">Uncharacterized protein</fullName>
    </submittedName>
</protein>
<evidence type="ECO:0000313" key="3">
    <source>
        <dbReference type="Proteomes" id="UP000236291"/>
    </source>
</evidence>
<accession>A0A2K3KC02</accession>
<comment type="caution">
    <text evidence="2">The sequence shown here is derived from an EMBL/GenBank/DDBJ whole genome shotgun (WGS) entry which is preliminary data.</text>
</comment>
<feature type="non-terminal residue" evidence="2">
    <location>
        <position position="40"/>
    </location>
</feature>
<dbReference type="Proteomes" id="UP000236291">
    <property type="component" value="Unassembled WGS sequence"/>
</dbReference>
<gene>
    <name evidence="2" type="ORF">L195_g061819</name>
</gene>